<evidence type="ECO:0000313" key="1">
    <source>
        <dbReference type="EMBL" id="KAJ8867243.1"/>
    </source>
</evidence>
<protein>
    <submittedName>
        <fullName evidence="1">Uncharacterized protein</fullName>
    </submittedName>
</protein>
<dbReference type="EMBL" id="JARBHB010000015">
    <property type="protein sequence ID" value="KAJ8867243.1"/>
    <property type="molecule type" value="Genomic_DNA"/>
</dbReference>
<organism evidence="1 2">
    <name type="scientific">Dryococelus australis</name>
    <dbReference type="NCBI Taxonomy" id="614101"/>
    <lineage>
        <taxon>Eukaryota</taxon>
        <taxon>Metazoa</taxon>
        <taxon>Ecdysozoa</taxon>
        <taxon>Arthropoda</taxon>
        <taxon>Hexapoda</taxon>
        <taxon>Insecta</taxon>
        <taxon>Pterygota</taxon>
        <taxon>Neoptera</taxon>
        <taxon>Polyneoptera</taxon>
        <taxon>Phasmatodea</taxon>
        <taxon>Verophasmatodea</taxon>
        <taxon>Anareolatae</taxon>
        <taxon>Phasmatidae</taxon>
        <taxon>Eurycanthinae</taxon>
        <taxon>Dryococelus</taxon>
    </lineage>
</organism>
<proteinExistence type="predicted"/>
<name>A0ABQ9G4X9_9NEOP</name>
<sequence length="275" mass="30730">MVGQGLASSCKWTGALASYRGEETRVSLPPPYLATPTPKELPLAHPSAALSTPDKTHIKTSVVTSPCVYPNNGSHISSFSVSRGGKVVRLIASHLGEQGSIPGGSLPDFRMWELCRTMPLVGGFSRGSPISPVLAFRRCSIPTSLHPLTPLLSFRKVFLQSRLVSYINLRDSVILRNQEPLEASEAGEKRGKLRRQRRRGKALYLYIQFQKNESFHKHDTRIKKTHVASVNLKLVQKGPSYLDSKLFNKLPQHLQEICTSKQKLFLKQLKEFFLN</sequence>
<reference evidence="1 2" key="1">
    <citation type="submission" date="2023-02" db="EMBL/GenBank/DDBJ databases">
        <title>LHISI_Scaffold_Assembly.</title>
        <authorList>
            <person name="Stuart O.P."/>
            <person name="Cleave R."/>
            <person name="Magrath M.J.L."/>
            <person name="Mikheyev A.S."/>
        </authorList>
    </citation>
    <scope>NUCLEOTIDE SEQUENCE [LARGE SCALE GENOMIC DNA]</scope>
    <source>
        <strain evidence="1">Daus_M_001</strain>
        <tissue evidence="1">Leg muscle</tissue>
    </source>
</reference>
<gene>
    <name evidence="1" type="ORF">PR048_031042</name>
</gene>
<keyword evidence="2" id="KW-1185">Reference proteome</keyword>
<comment type="caution">
    <text evidence="1">The sequence shown here is derived from an EMBL/GenBank/DDBJ whole genome shotgun (WGS) entry which is preliminary data.</text>
</comment>
<evidence type="ECO:0000313" key="2">
    <source>
        <dbReference type="Proteomes" id="UP001159363"/>
    </source>
</evidence>
<dbReference type="Proteomes" id="UP001159363">
    <property type="component" value="Chromosome 14"/>
</dbReference>
<accession>A0ABQ9G4X9</accession>